<dbReference type="EMBL" id="JAGTTM010000004">
    <property type="protein sequence ID" value="MCC2030054.1"/>
    <property type="molecule type" value="Genomic_DNA"/>
</dbReference>
<gene>
    <name evidence="7" type="ORF">KEC56_11110</name>
</gene>
<dbReference type="Pfam" id="PF14833">
    <property type="entry name" value="NAD_binding_11"/>
    <property type="match status" value="1"/>
</dbReference>
<dbReference type="PIRSF" id="PIRSF000103">
    <property type="entry name" value="HIBADH"/>
    <property type="match status" value="1"/>
</dbReference>
<evidence type="ECO:0000259" key="6">
    <source>
        <dbReference type="Pfam" id="PF14833"/>
    </source>
</evidence>
<dbReference type="InterPro" id="IPR013328">
    <property type="entry name" value="6PGD_dom2"/>
</dbReference>
<dbReference type="GO" id="GO:0051287">
    <property type="term" value="F:NAD binding"/>
    <property type="evidence" value="ECO:0007669"/>
    <property type="project" value="InterPro"/>
</dbReference>
<keyword evidence="8" id="KW-1185">Reference proteome</keyword>
<dbReference type="GO" id="GO:0016616">
    <property type="term" value="F:oxidoreductase activity, acting on the CH-OH group of donors, NAD or NADP as acceptor"/>
    <property type="evidence" value="ECO:0007669"/>
    <property type="project" value="TreeGrafter"/>
</dbReference>
<comment type="caution">
    <text evidence="7">The sequence shown here is derived from an EMBL/GenBank/DDBJ whole genome shotgun (WGS) entry which is preliminary data.</text>
</comment>
<dbReference type="AlphaFoldDB" id="A0A9X1LQH4"/>
<dbReference type="SUPFAM" id="SSF48179">
    <property type="entry name" value="6-phosphogluconate dehydrogenase C-terminal domain-like"/>
    <property type="match status" value="1"/>
</dbReference>
<comment type="similarity">
    <text evidence="1">Belongs to the HIBADH-related family.</text>
</comment>
<proteinExistence type="inferred from homology"/>
<dbReference type="InterPro" id="IPR036291">
    <property type="entry name" value="NAD(P)-bd_dom_sf"/>
</dbReference>
<name>A0A9X1LQH4_9MICO</name>
<dbReference type="Proteomes" id="UP001139289">
    <property type="component" value="Unassembled WGS sequence"/>
</dbReference>
<dbReference type="Pfam" id="PF03446">
    <property type="entry name" value="NAD_binding_2"/>
    <property type="match status" value="1"/>
</dbReference>
<feature type="active site" evidence="4">
    <location>
        <position position="173"/>
    </location>
</feature>
<evidence type="ECO:0000256" key="2">
    <source>
        <dbReference type="ARBA" id="ARBA00023002"/>
    </source>
</evidence>
<evidence type="ECO:0000256" key="4">
    <source>
        <dbReference type="PIRSR" id="PIRSR000103-1"/>
    </source>
</evidence>
<keyword evidence="3" id="KW-0520">NAD</keyword>
<dbReference type="Gene3D" id="3.40.50.720">
    <property type="entry name" value="NAD(P)-binding Rossmann-like Domain"/>
    <property type="match status" value="1"/>
</dbReference>
<dbReference type="InterPro" id="IPR029154">
    <property type="entry name" value="HIBADH-like_NADP-bd"/>
</dbReference>
<evidence type="ECO:0000313" key="8">
    <source>
        <dbReference type="Proteomes" id="UP001139289"/>
    </source>
</evidence>
<evidence type="ECO:0000256" key="3">
    <source>
        <dbReference type="ARBA" id="ARBA00023027"/>
    </source>
</evidence>
<evidence type="ECO:0000313" key="7">
    <source>
        <dbReference type="EMBL" id="MCC2030054.1"/>
    </source>
</evidence>
<dbReference type="SUPFAM" id="SSF51735">
    <property type="entry name" value="NAD(P)-binding Rossmann-fold domains"/>
    <property type="match status" value="1"/>
</dbReference>
<evidence type="ECO:0000259" key="5">
    <source>
        <dbReference type="Pfam" id="PF03446"/>
    </source>
</evidence>
<dbReference type="RefSeq" id="WP_227531009.1">
    <property type="nucleotide sequence ID" value="NZ_JAGTTM010000004.1"/>
</dbReference>
<dbReference type="InterPro" id="IPR015815">
    <property type="entry name" value="HIBADH-related"/>
</dbReference>
<feature type="domain" description="6-phosphogluconate dehydrogenase NADP-binding" evidence="5">
    <location>
        <begin position="7"/>
        <end position="161"/>
    </location>
</feature>
<accession>A0A9X1LQH4</accession>
<protein>
    <submittedName>
        <fullName evidence="7">NAD(P)-dependent oxidoreductase</fullName>
    </submittedName>
</protein>
<organism evidence="7 8">
    <name type="scientific">Microbacterium tenebrionis</name>
    <dbReference type="NCBI Taxonomy" id="2830665"/>
    <lineage>
        <taxon>Bacteria</taxon>
        <taxon>Bacillati</taxon>
        <taxon>Actinomycetota</taxon>
        <taxon>Actinomycetes</taxon>
        <taxon>Micrococcales</taxon>
        <taxon>Microbacteriaceae</taxon>
        <taxon>Microbacterium</taxon>
    </lineage>
</organism>
<dbReference type="InterPro" id="IPR008927">
    <property type="entry name" value="6-PGluconate_DH-like_C_sf"/>
</dbReference>
<evidence type="ECO:0000256" key="1">
    <source>
        <dbReference type="ARBA" id="ARBA00009080"/>
    </source>
</evidence>
<keyword evidence="2" id="KW-0560">Oxidoreductase</keyword>
<feature type="domain" description="3-hydroxyisobutyrate dehydrogenase-like NAD-binding" evidence="6">
    <location>
        <begin position="167"/>
        <end position="287"/>
    </location>
</feature>
<dbReference type="Gene3D" id="1.10.1040.10">
    <property type="entry name" value="N-(1-d-carboxylethyl)-l-norvaline Dehydrogenase, domain 2"/>
    <property type="match status" value="1"/>
</dbReference>
<reference evidence="7" key="1">
    <citation type="submission" date="2021-04" db="EMBL/GenBank/DDBJ databases">
        <title>Microbacterium tenobrionis sp. nov. and Microbacterium allomyrinae sp. nov., isolated from larvae of Tenobrio molitor and Allomyrina dichotoma, respectively.</title>
        <authorList>
            <person name="Lee S.D."/>
        </authorList>
    </citation>
    <scope>NUCLEOTIDE SEQUENCE</scope>
    <source>
        <strain evidence="7">YMB-B2</strain>
    </source>
</reference>
<sequence length="293" mass="30401">MTGDTTTVAFIGLGNMGIPMALQLIAAGHRVAGYDVSADARAALVTQGGIASDNLTEVVAGADIVILMLPNSDIVTQVTSDPEFQAGLHADLFVIDMGSSEPMVTRALAEHLAGIGITLIDAPVSGGVRGAASGTLTIMVGGSGPAVDRVQNVLTPLGRIVRTGPVGSGHVVKALNNLLSATHLWATSEAMLVGERFGVDPKVMLDVLNGSSGRSGSTENKWPNFILSETYDSGFGLRLMLKDMRIANALAVELGVPNELGDFAAERWADAAEDLPSTADHTEIAHWIASRAH</sequence>
<dbReference type="PANTHER" id="PTHR22981">
    <property type="entry name" value="3-HYDROXYISOBUTYRATE DEHYDROGENASE-RELATED"/>
    <property type="match status" value="1"/>
</dbReference>
<dbReference type="GO" id="GO:0050661">
    <property type="term" value="F:NADP binding"/>
    <property type="evidence" value="ECO:0007669"/>
    <property type="project" value="InterPro"/>
</dbReference>
<dbReference type="PANTHER" id="PTHR22981:SF7">
    <property type="entry name" value="3-HYDROXYISOBUTYRATE DEHYDROGENASE, MITOCHONDRIAL"/>
    <property type="match status" value="1"/>
</dbReference>
<dbReference type="InterPro" id="IPR006115">
    <property type="entry name" value="6PGDH_NADP-bd"/>
</dbReference>